<dbReference type="PANTHER" id="PTHR47099:SF1">
    <property type="entry name" value="METHYLCOBAMIDE:COM METHYLTRANSFERASE MTBA"/>
    <property type="match status" value="1"/>
</dbReference>
<keyword evidence="3" id="KW-1185">Reference proteome</keyword>
<evidence type="ECO:0000313" key="3">
    <source>
        <dbReference type="Proteomes" id="UP000245845"/>
    </source>
</evidence>
<feature type="domain" description="Uroporphyrinogen decarboxylase (URO-D)" evidence="1">
    <location>
        <begin position="214"/>
        <end position="410"/>
    </location>
</feature>
<protein>
    <submittedName>
        <fullName evidence="2">Uroporphyrinogen decarboxylase</fullName>
    </submittedName>
</protein>
<dbReference type="InterPro" id="IPR038071">
    <property type="entry name" value="UROD/MetE-like_sf"/>
</dbReference>
<gene>
    <name evidence="2" type="ORF">A8806_12253</name>
</gene>
<dbReference type="PANTHER" id="PTHR47099">
    <property type="entry name" value="METHYLCOBAMIDE:COM METHYLTRANSFERASE MTBA"/>
    <property type="match status" value="1"/>
</dbReference>
<sequence length="414" mass="47507">MMTSRERVLSSINHKQPDYVPLDLGGTPSSGISAIAYNNLKKELGITHGHTRIFDVVQQVAQPEMEILDKFGVDVIDIGRVFNEKDKDWYDIELADGSIGQYPVWFRPVKQENGDYLVFDKEGTMIAKMPVGATFFDQTYFPYVEDYPDDWSDLDHQMGKVLWSALVHSPWDHAGDKDFYKTLRERTLALRSQTDRALMITCGCNLFEWGTFLRRMDNFLMDTYADPENVEALVEQLMIRHMETLKNVCESVGDIVDILRFGDDLGMDTGMFMSREKYQTLFKPYHTQLNEYVHKHSNMKTFLHSCGSIYPIMGDLIDAGYDVINPVQTTAYQMDPATLKREFGKDITFWGGGCNTRSVLNRSTPDVVYDYTRRMIDIFAPDGGFVFNQEHNIMPDVPAENLLAMYRAVADSRI</sequence>
<dbReference type="Pfam" id="PF01208">
    <property type="entry name" value="URO-D"/>
    <property type="match status" value="1"/>
</dbReference>
<comment type="caution">
    <text evidence="2">The sequence shown here is derived from an EMBL/GenBank/DDBJ whole genome shotgun (WGS) entry which is preliminary data.</text>
</comment>
<dbReference type="RefSeq" id="WP_242996266.1">
    <property type="nucleotide sequence ID" value="NZ_BAAACK010000012.1"/>
</dbReference>
<evidence type="ECO:0000313" key="2">
    <source>
        <dbReference type="EMBL" id="PWJ20668.1"/>
    </source>
</evidence>
<dbReference type="SUPFAM" id="SSF51726">
    <property type="entry name" value="UROD/MetE-like"/>
    <property type="match status" value="1"/>
</dbReference>
<evidence type="ECO:0000259" key="1">
    <source>
        <dbReference type="Pfam" id="PF01208"/>
    </source>
</evidence>
<dbReference type="GO" id="GO:0004853">
    <property type="term" value="F:uroporphyrinogen decarboxylase activity"/>
    <property type="evidence" value="ECO:0007669"/>
    <property type="project" value="InterPro"/>
</dbReference>
<organism evidence="2 3">
    <name type="scientific">Faecalicatena orotica</name>
    <dbReference type="NCBI Taxonomy" id="1544"/>
    <lineage>
        <taxon>Bacteria</taxon>
        <taxon>Bacillati</taxon>
        <taxon>Bacillota</taxon>
        <taxon>Clostridia</taxon>
        <taxon>Lachnospirales</taxon>
        <taxon>Lachnospiraceae</taxon>
        <taxon>Faecalicatena</taxon>
    </lineage>
</organism>
<dbReference type="GO" id="GO:0006779">
    <property type="term" value="P:porphyrin-containing compound biosynthetic process"/>
    <property type="evidence" value="ECO:0007669"/>
    <property type="project" value="InterPro"/>
</dbReference>
<dbReference type="AlphaFoldDB" id="A0A2Y9BP47"/>
<dbReference type="EMBL" id="QGDL01000022">
    <property type="protein sequence ID" value="PWJ20668.1"/>
    <property type="molecule type" value="Genomic_DNA"/>
</dbReference>
<dbReference type="InterPro" id="IPR052024">
    <property type="entry name" value="Methanogen_methyltrans"/>
</dbReference>
<accession>A0A2Y9BP47</accession>
<dbReference type="Proteomes" id="UP000245845">
    <property type="component" value="Unassembled WGS sequence"/>
</dbReference>
<dbReference type="Gene3D" id="3.20.20.210">
    <property type="match status" value="1"/>
</dbReference>
<proteinExistence type="predicted"/>
<name>A0A2Y9BP47_9FIRM</name>
<dbReference type="InterPro" id="IPR000257">
    <property type="entry name" value="Uroporphyrinogen_deCOase"/>
</dbReference>
<reference evidence="2 3" key="1">
    <citation type="submission" date="2018-05" db="EMBL/GenBank/DDBJ databases">
        <title>The Hungate 1000. A catalogue of reference genomes from the rumen microbiome.</title>
        <authorList>
            <person name="Kelly W."/>
        </authorList>
    </citation>
    <scope>NUCLEOTIDE SEQUENCE [LARGE SCALE GENOMIC DNA]</scope>
    <source>
        <strain evidence="2 3">NLAE-zl-C242</strain>
    </source>
</reference>